<dbReference type="PANTHER" id="PTHR10668">
    <property type="entry name" value="PHYTOENE DEHYDROGENASE"/>
    <property type="match status" value="1"/>
</dbReference>
<dbReference type="EMBL" id="CP016768">
    <property type="protein sequence ID" value="ASY09795.1"/>
    <property type="molecule type" value="Genomic_DNA"/>
</dbReference>
<dbReference type="Proteomes" id="UP000217153">
    <property type="component" value="Chromosome"/>
</dbReference>
<dbReference type="PROSITE" id="PS51257">
    <property type="entry name" value="PROKAR_LIPOPROTEIN"/>
    <property type="match status" value="1"/>
</dbReference>
<comment type="subunit">
    <text evidence="2">Interacts with COX5B; this interaction may contribute to localize PYROXD2 to the inner face of the inner mitochondrial membrane.</text>
</comment>
<evidence type="ECO:0000256" key="1">
    <source>
        <dbReference type="ARBA" id="ARBA00037217"/>
    </source>
</evidence>
<dbReference type="GO" id="GO:0016491">
    <property type="term" value="F:oxidoreductase activity"/>
    <property type="evidence" value="ECO:0007669"/>
    <property type="project" value="InterPro"/>
</dbReference>
<organism evidence="5 6">
    <name type="scientific">Candidatus Nanopelagicus limnae</name>
    <dbReference type="NCBI Taxonomy" id="1884634"/>
    <lineage>
        <taxon>Bacteria</taxon>
        <taxon>Bacillati</taxon>
        <taxon>Actinomycetota</taxon>
        <taxon>Actinomycetes</taxon>
        <taxon>Candidatus Nanopelagicales</taxon>
        <taxon>Candidatus Nanopelagicaceae</taxon>
        <taxon>Candidatus Nanopelagicus</taxon>
    </lineage>
</organism>
<evidence type="ECO:0000313" key="5">
    <source>
        <dbReference type="EMBL" id="ASY09795.1"/>
    </source>
</evidence>
<dbReference type="Gene3D" id="3.50.50.60">
    <property type="entry name" value="FAD/NAD(P)-binding domain"/>
    <property type="match status" value="2"/>
</dbReference>
<evidence type="ECO:0000313" key="6">
    <source>
        <dbReference type="Proteomes" id="UP000217153"/>
    </source>
</evidence>
<dbReference type="GO" id="GO:0005829">
    <property type="term" value="C:cytosol"/>
    <property type="evidence" value="ECO:0007669"/>
    <property type="project" value="TreeGrafter"/>
</dbReference>
<protein>
    <recommendedName>
        <fullName evidence="3">Pyridine nucleotide-disulfide oxidoreductase domain-containing protein 2</fullName>
    </recommendedName>
</protein>
<dbReference type="KEGG" id="abam:B1s21122_05655"/>
<evidence type="ECO:0000259" key="4">
    <source>
        <dbReference type="Pfam" id="PF01593"/>
    </source>
</evidence>
<name>A0A249JZ48_9ACTN</name>
<dbReference type="InterPro" id="IPR002937">
    <property type="entry name" value="Amino_oxidase"/>
</dbReference>
<feature type="domain" description="Amine oxidase" evidence="4">
    <location>
        <begin position="15"/>
        <end position="289"/>
    </location>
</feature>
<comment type="function">
    <text evidence="1">Probable oxidoreductase that may play a role as regulator of mitochondrial function.</text>
</comment>
<dbReference type="OrthoDB" id="9774675at2"/>
<dbReference type="PANTHER" id="PTHR10668:SF103">
    <property type="entry name" value="PYRIDINE NUCLEOTIDE-DISULFIDE OXIDOREDUCTASE DOMAIN-CONTAINING PROTEIN 2"/>
    <property type="match status" value="1"/>
</dbReference>
<accession>A0A249JZ48</accession>
<gene>
    <name evidence="5" type="ORF">B1s21122_05655</name>
</gene>
<proteinExistence type="predicted"/>
<evidence type="ECO:0000256" key="3">
    <source>
        <dbReference type="ARBA" id="ARBA00040298"/>
    </source>
</evidence>
<dbReference type="InterPro" id="IPR036188">
    <property type="entry name" value="FAD/NAD-bd_sf"/>
</dbReference>
<dbReference type="Pfam" id="PF01593">
    <property type="entry name" value="Amino_oxidase"/>
    <property type="match status" value="1"/>
</dbReference>
<evidence type="ECO:0000256" key="2">
    <source>
        <dbReference type="ARBA" id="ARBA00038825"/>
    </source>
</evidence>
<reference evidence="6" key="1">
    <citation type="submission" date="2016-10" db="EMBL/GenBank/DDBJ databases">
        <title>High microdiversification within the ubiquitous acI lineage of Actinobacteria.</title>
        <authorList>
            <person name="Neuenschwander S.M."/>
            <person name="Salcher M."/>
            <person name="Ghai R."/>
            <person name="Pernthaler J."/>
        </authorList>
    </citation>
    <scope>NUCLEOTIDE SEQUENCE [LARGE SCALE GENOMIC DNA]</scope>
</reference>
<keyword evidence="6" id="KW-1185">Reference proteome</keyword>
<dbReference type="AlphaFoldDB" id="A0A249JZ48"/>
<dbReference type="SUPFAM" id="SSF51905">
    <property type="entry name" value="FAD/NAD(P)-binding domain"/>
    <property type="match status" value="1"/>
</dbReference>
<dbReference type="RefSeq" id="WP_095681099.1">
    <property type="nucleotide sequence ID" value="NZ_CP016768.2"/>
</dbReference>
<sequence length="510" mass="55749">MSKHDVLIIGGGHNGLVAACYLAKAGKKVLVLEANSEIGGASTSEYVFAGLEAKLSRYSYLVSLLPDQIIKELGLNFECISRKISSYTPYEKSGNDAGLLVKRVWDESNVQSFNQLTGSDIEGQAWQRFYDQVSQFAQVIAPTLLQPLPTKSEVKSKLNDDLVWQMLIEQSLGETLDQYFKDDLVKGVVLTDGLIGTFASAYEMQSNICFLYHLIGNGTGEWKVPKGGMGALTYELHQKALSLGVEIKVNSKVKSIDAQSLQVVVEVENGEKFEGSYLLSNAAPQILAQLLGNEQPKSLEGSQVKLNMLLKKLPKFKSGVDAKDAFVGTLHINESFTQLEKAYKQANSGVFPDELPLEMYCHSLSDNSILSDDLNQKGFHTLTIFALHTPAKLFDLEPAKTKELAKQRALSALNQYLVEPVESCLASDVNGDLCIEVKSPIDLENEIFLPRGNIFHKDLSLPFKEDGSEIKWGVETDHPRVFLCGAGAIRGGGVSGIAGHNAAMAVLELN</sequence>